<name>A0ACC4DDD6_PURLI</name>
<dbReference type="Proteomes" id="UP001638806">
    <property type="component" value="Unassembled WGS sequence"/>
</dbReference>
<gene>
    <name evidence="1" type="ORF">ACCO45_012260</name>
</gene>
<organism evidence="1 2">
    <name type="scientific">Purpureocillium lilacinum</name>
    <name type="common">Paecilomyces lilacinus</name>
    <dbReference type="NCBI Taxonomy" id="33203"/>
    <lineage>
        <taxon>Eukaryota</taxon>
        <taxon>Fungi</taxon>
        <taxon>Dikarya</taxon>
        <taxon>Ascomycota</taxon>
        <taxon>Pezizomycotina</taxon>
        <taxon>Sordariomycetes</taxon>
        <taxon>Hypocreomycetidae</taxon>
        <taxon>Hypocreales</taxon>
        <taxon>Ophiocordycipitaceae</taxon>
        <taxon>Purpureocillium</taxon>
    </lineage>
</organism>
<sequence length="295" mass="31393">MDDPPTKLVRPPRQPRHARTRTLSRSSACLMRALLGGGCRSSYSIRSPPLPPHGQGNYSTSANVVAPHGKPARTKHKAPSTAAGDQRDPQAQGKEAQPPPRMTLSQRCGLVAPRGPSAQPTRGMGEKEMGNEGKWHTDQRPKASPPCRPDSLLGRLVQPHTRASASHAETGNTRHTRTGGGPWPQLMSWIGTSLCALSDRPVRYGLVDGPNGGRHARPRRASNAAFSSAVLRQLAKPGHGMPPVDSVSIEQMGRTLRATTATAKGFPVFQSGHLAWHETGGAAALPPLITGPTQK</sequence>
<dbReference type="EMBL" id="JBGNUJ010000011">
    <property type="protein sequence ID" value="KAL3954304.1"/>
    <property type="molecule type" value="Genomic_DNA"/>
</dbReference>
<evidence type="ECO:0000313" key="1">
    <source>
        <dbReference type="EMBL" id="KAL3954304.1"/>
    </source>
</evidence>
<accession>A0ACC4DDD6</accession>
<keyword evidence="2" id="KW-1185">Reference proteome</keyword>
<proteinExistence type="predicted"/>
<protein>
    <submittedName>
        <fullName evidence="1">Uncharacterized protein</fullName>
    </submittedName>
</protein>
<reference evidence="1" key="1">
    <citation type="submission" date="2024-12" db="EMBL/GenBank/DDBJ databases">
        <title>Comparative genomics and development of molecular markers within Purpureocillium lilacinum and among Purpureocillium species.</title>
        <authorList>
            <person name="Yeh Z.-Y."/>
            <person name="Ni N.-T."/>
            <person name="Lo P.-H."/>
            <person name="Mushyakhwo K."/>
            <person name="Lin C.-F."/>
            <person name="Nai Y.-S."/>
        </authorList>
    </citation>
    <scope>NUCLEOTIDE SEQUENCE</scope>
    <source>
        <strain evidence="1">NCHU-NPUST-175</strain>
    </source>
</reference>
<comment type="caution">
    <text evidence="1">The sequence shown here is derived from an EMBL/GenBank/DDBJ whole genome shotgun (WGS) entry which is preliminary data.</text>
</comment>
<evidence type="ECO:0000313" key="2">
    <source>
        <dbReference type="Proteomes" id="UP001638806"/>
    </source>
</evidence>